<accession>A0ABT8Z4L8</accession>
<dbReference type="Proteomes" id="UP001240777">
    <property type="component" value="Unassembled WGS sequence"/>
</dbReference>
<sequence>NVNVGARFSFGKKVSDLEKQITEGKNKQSNKQQTKDSQEAQQKAKLLEEKKTIKLDTKGAKVGCQGCLPEAGLYLQVAVLGKKDSSAIKEISKHSYRAYEFELIGKDKKKEKVTRYLIGPFKNLHEVYENKNLADSIVQDIDKNKKSYAIMYEVK</sequence>
<protein>
    <recommendedName>
        <fullName evidence="4">SPOR domain-containing protein</fullName>
    </recommendedName>
</protein>
<evidence type="ECO:0000313" key="3">
    <source>
        <dbReference type="Proteomes" id="UP001240777"/>
    </source>
</evidence>
<dbReference type="EMBL" id="JAUPEV010000006">
    <property type="protein sequence ID" value="MDO7253280.1"/>
    <property type="molecule type" value="Genomic_DNA"/>
</dbReference>
<reference evidence="3" key="1">
    <citation type="submission" date="2023-07" db="EMBL/GenBank/DDBJ databases">
        <title>Unpublished Manusciprt.</title>
        <authorList>
            <person name="Aydin F."/>
            <person name="Tarhane S."/>
            <person name="Saticioglu I.B."/>
            <person name="Karakaya E."/>
            <person name="Abay S."/>
            <person name="Guran O."/>
            <person name="Bozkurt E."/>
            <person name="Uzum N."/>
            <person name="Olgun K."/>
            <person name="Jablonski D."/>
        </authorList>
    </citation>
    <scope>NUCLEOTIDE SEQUENCE [LARGE SCALE GENOMIC DNA]</scope>
    <source>
        <strain evidence="3">faydin-H75</strain>
    </source>
</reference>
<evidence type="ECO:0008006" key="4">
    <source>
        <dbReference type="Google" id="ProtNLM"/>
    </source>
</evidence>
<feature type="non-terminal residue" evidence="2">
    <location>
        <position position="1"/>
    </location>
</feature>
<dbReference type="RefSeq" id="WP_305517124.1">
    <property type="nucleotide sequence ID" value="NZ_JAUPEV010000006.1"/>
</dbReference>
<gene>
    <name evidence="2" type="ORF">Q5I04_05070</name>
</gene>
<organism evidence="2 3">
    <name type="scientific">Helicobacter cappadocius</name>
    <dbReference type="NCBI Taxonomy" id="3063998"/>
    <lineage>
        <taxon>Bacteria</taxon>
        <taxon>Pseudomonadati</taxon>
        <taxon>Campylobacterota</taxon>
        <taxon>Epsilonproteobacteria</taxon>
        <taxon>Campylobacterales</taxon>
        <taxon>Helicobacteraceae</taxon>
        <taxon>Helicobacter</taxon>
    </lineage>
</organism>
<evidence type="ECO:0000256" key="1">
    <source>
        <dbReference type="SAM" id="MobiDB-lite"/>
    </source>
</evidence>
<feature type="region of interest" description="Disordered" evidence="1">
    <location>
        <begin position="19"/>
        <end position="43"/>
    </location>
</feature>
<proteinExistence type="predicted"/>
<keyword evidence="3" id="KW-1185">Reference proteome</keyword>
<name>A0ABT8Z4L8_9HELI</name>
<evidence type="ECO:0000313" key="2">
    <source>
        <dbReference type="EMBL" id="MDO7253280.1"/>
    </source>
</evidence>
<comment type="caution">
    <text evidence="2">The sequence shown here is derived from an EMBL/GenBank/DDBJ whole genome shotgun (WGS) entry which is preliminary data.</text>
</comment>